<feature type="region of interest" description="Disordered" evidence="13">
    <location>
        <begin position="1"/>
        <end position="94"/>
    </location>
</feature>
<gene>
    <name evidence="15" type="primary">ribD</name>
    <name evidence="15" type="ORF">H4O24_12505</name>
</gene>
<dbReference type="GO" id="GO:0009231">
    <property type="term" value="P:riboflavin biosynthetic process"/>
    <property type="evidence" value="ECO:0007669"/>
    <property type="project" value="UniProtKB-UniPathway"/>
</dbReference>
<proteinExistence type="inferred from homology"/>
<dbReference type="EMBL" id="CP060052">
    <property type="protein sequence ID" value="QNE04752.1"/>
    <property type="molecule type" value="Genomic_DNA"/>
</dbReference>
<evidence type="ECO:0000313" key="15">
    <source>
        <dbReference type="EMBL" id="QNE04752.1"/>
    </source>
</evidence>
<dbReference type="Gene3D" id="3.40.430.10">
    <property type="entry name" value="Dihydrofolate Reductase, subunit A"/>
    <property type="match status" value="2"/>
</dbReference>
<feature type="compositionally biased region" description="Polar residues" evidence="13">
    <location>
        <begin position="81"/>
        <end position="90"/>
    </location>
</feature>
<dbReference type="PANTHER" id="PTHR38011:SF7">
    <property type="entry name" value="2,5-DIAMINO-6-RIBOSYLAMINO-4(3H)-PYRIMIDINONE 5'-PHOSPHATE REDUCTASE"/>
    <property type="match status" value="1"/>
</dbReference>
<protein>
    <recommendedName>
        <fullName evidence="8">Riboflavin biosynthesis protein RibD</fullName>
        <ecNumber evidence="7">1.1.1.193</ecNumber>
        <ecNumber evidence="6">3.5.4.26</ecNumber>
    </recommendedName>
</protein>
<keyword evidence="9" id="KW-0686">Riboflavin biosynthesis</keyword>
<dbReference type="InterPro" id="IPR002125">
    <property type="entry name" value="CMP_dCMP_dom"/>
</dbReference>
<organism evidence="15 16">
    <name type="scientific">Croceicoccus marinus</name>
    <dbReference type="NCBI Taxonomy" id="450378"/>
    <lineage>
        <taxon>Bacteria</taxon>
        <taxon>Pseudomonadati</taxon>
        <taxon>Pseudomonadota</taxon>
        <taxon>Alphaproteobacteria</taxon>
        <taxon>Sphingomonadales</taxon>
        <taxon>Erythrobacteraceae</taxon>
        <taxon>Croceicoccus</taxon>
    </lineage>
</organism>
<comment type="pathway">
    <text evidence="2">Cofactor biosynthesis; riboflavin biosynthesis; 5-amino-6-(D-ribitylamino)uracil from GTP: step 2/4.</text>
</comment>
<evidence type="ECO:0000256" key="12">
    <source>
        <dbReference type="ARBA" id="ARBA00023268"/>
    </source>
</evidence>
<feature type="compositionally biased region" description="Low complexity" evidence="13">
    <location>
        <begin position="42"/>
        <end position="57"/>
    </location>
</feature>
<evidence type="ECO:0000256" key="13">
    <source>
        <dbReference type="SAM" id="MobiDB-lite"/>
    </source>
</evidence>
<feature type="compositionally biased region" description="Basic residues" evidence="13">
    <location>
        <begin position="58"/>
        <end position="74"/>
    </location>
</feature>
<comment type="similarity">
    <text evidence="4">In the N-terminal section; belongs to the cytidine and deoxycytidylate deaminase family.</text>
</comment>
<dbReference type="InterPro" id="IPR050765">
    <property type="entry name" value="Riboflavin_Biosynth_HTPR"/>
</dbReference>
<dbReference type="InterPro" id="IPR016193">
    <property type="entry name" value="Cytidine_deaminase-like"/>
</dbReference>
<evidence type="ECO:0000259" key="14">
    <source>
        <dbReference type="PROSITE" id="PS51747"/>
    </source>
</evidence>
<sequence length="416" mass="43751">MRRSAAPPASIPTKPAPRARPNAGSTSATWPRPAPALFPVGARSIPRRAPSSAPTRPNRARPNRARPHRARLKPRPVTDPSRPSLTQASKASAQDRRWLAAAAALGVRARPLSRPNPAVGAIIVRGGKVLGRGWTAAGGRPHAEAVASAEAGGSIHGSTVYVTLEPCAHESRRGPACASLLAEARPARVVIGCGDPDPRTNGRGIALLRDAGIDAVLADCEASRNSLAGFLTRERLGRPHVTLKLALSLDGCIAMASGESQWITGPQARAHTHMLRAMSDAILVGSGTVRADKPRLDVRLPGLERFSPARWVLTHGAAPEGWQAVADPGDLTAMTSAQYLLVEGGARTAAAFLAADRVDRLAIYRAPIVIGGGRAGIADIGLGSLAEAHGRWRMSDSRMLGKDQFCVYERTPCLPE</sequence>
<evidence type="ECO:0000256" key="8">
    <source>
        <dbReference type="ARBA" id="ARBA00019930"/>
    </source>
</evidence>
<dbReference type="Pfam" id="PF00383">
    <property type="entry name" value="dCMP_cyt_deam_1"/>
    <property type="match status" value="1"/>
</dbReference>
<dbReference type="InterPro" id="IPR002734">
    <property type="entry name" value="RibDG_C"/>
</dbReference>
<feature type="domain" description="CMP/dCMP-type deaminase" evidence="14">
    <location>
        <begin position="93"/>
        <end position="207"/>
    </location>
</feature>
<dbReference type="SUPFAM" id="SSF53927">
    <property type="entry name" value="Cytidine deaminase-like"/>
    <property type="match status" value="1"/>
</dbReference>
<dbReference type="PROSITE" id="PS51747">
    <property type="entry name" value="CYT_DCMP_DEAMINASES_2"/>
    <property type="match status" value="1"/>
</dbReference>
<evidence type="ECO:0000256" key="5">
    <source>
        <dbReference type="ARBA" id="ARBA00007417"/>
    </source>
</evidence>
<keyword evidence="11 15" id="KW-0560">Oxidoreductase</keyword>
<dbReference type="Proteomes" id="UP000515297">
    <property type="component" value="Chromosome"/>
</dbReference>
<evidence type="ECO:0000256" key="6">
    <source>
        <dbReference type="ARBA" id="ARBA00012766"/>
    </source>
</evidence>
<evidence type="ECO:0000313" key="16">
    <source>
        <dbReference type="Proteomes" id="UP000515297"/>
    </source>
</evidence>
<evidence type="ECO:0000256" key="3">
    <source>
        <dbReference type="ARBA" id="ARBA00004910"/>
    </source>
</evidence>
<dbReference type="GO" id="GO:0008703">
    <property type="term" value="F:5-amino-6-(5-phosphoribosylamino)uracil reductase activity"/>
    <property type="evidence" value="ECO:0007669"/>
    <property type="project" value="UniProtKB-EC"/>
</dbReference>
<dbReference type="AlphaFoldDB" id="A0A7G6VSN7"/>
<keyword evidence="10" id="KW-0521">NADP</keyword>
<keyword evidence="12" id="KW-0511">Multifunctional enzyme</keyword>
<accession>A0A7G6VSN7</accession>
<dbReference type="PANTHER" id="PTHR38011">
    <property type="entry name" value="DIHYDROFOLATE REDUCTASE FAMILY PROTEIN (AFU_ORTHOLOGUE AFUA_8G06820)"/>
    <property type="match status" value="1"/>
</dbReference>
<evidence type="ECO:0000256" key="10">
    <source>
        <dbReference type="ARBA" id="ARBA00022857"/>
    </source>
</evidence>
<reference evidence="15 16" key="1">
    <citation type="submission" date="2020-08" db="EMBL/GenBank/DDBJ databases">
        <authorList>
            <person name="Liu G."/>
            <person name="Sun C."/>
        </authorList>
    </citation>
    <scope>NUCLEOTIDE SEQUENCE [LARGE SCALE GENOMIC DNA]</scope>
    <source>
        <strain evidence="15 16">OT19</strain>
    </source>
</reference>
<evidence type="ECO:0000256" key="4">
    <source>
        <dbReference type="ARBA" id="ARBA00005259"/>
    </source>
</evidence>
<evidence type="ECO:0000256" key="7">
    <source>
        <dbReference type="ARBA" id="ARBA00013173"/>
    </source>
</evidence>
<dbReference type="SUPFAM" id="SSF53597">
    <property type="entry name" value="Dihydrofolate reductase-like"/>
    <property type="match status" value="1"/>
</dbReference>
<dbReference type="InterPro" id="IPR004794">
    <property type="entry name" value="Eubact_RibD"/>
</dbReference>
<evidence type="ECO:0000256" key="1">
    <source>
        <dbReference type="ARBA" id="ARBA00002151"/>
    </source>
</evidence>
<evidence type="ECO:0000256" key="11">
    <source>
        <dbReference type="ARBA" id="ARBA00023002"/>
    </source>
</evidence>
<comment type="similarity">
    <text evidence="5">In the C-terminal section; belongs to the HTP reductase family.</text>
</comment>
<dbReference type="Pfam" id="PF01872">
    <property type="entry name" value="RibD_C"/>
    <property type="match status" value="2"/>
</dbReference>
<dbReference type="NCBIfam" id="TIGR00326">
    <property type="entry name" value="eubact_ribD"/>
    <property type="match status" value="1"/>
</dbReference>
<keyword evidence="15" id="KW-0378">Hydrolase</keyword>
<dbReference type="Gene3D" id="3.40.140.10">
    <property type="entry name" value="Cytidine Deaminase, domain 2"/>
    <property type="match status" value="1"/>
</dbReference>
<dbReference type="GO" id="GO:0008835">
    <property type="term" value="F:diaminohydroxyphosphoribosylaminopyrimidine deaminase activity"/>
    <property type="evidence" value="ECO:0007669"/>
    <property type="project" value="UniProtKB-EC"/>
</dbReference>
<comment type="pathway">
    <text evidence="3">Cofactor biosynthesis; riboflavin biosynthesis; 5-amino-6-(D-ribitylamino)uracil from GTP: step 3/4.</text>
</comment>
<evidence type="ECO:0000256" key="9">
    <source>
        <dbReference type="ARBA" id="ARBA00022619"/>
    </source>
</evidence>
<evidence type="ECO:0000256" key="2">
    <source>
        <dbReference type="ARBA" id="ARBA00004882"/>
    </source>
</evidence>
<comment type="function">
    <text evidence="1">Converts 2,5-diamino-6-(ribosylamino)-4(3h)-pyrimidinone 5'-phosphate into 5-amino-6-(ribosylamino)-2,4(1h,3h)-pyrimidinedione 5'-phosphate.</text>
</comment>
<dbReference type="UniPathway" id="UPA00275">
    <property type="reaction ID" value="UER00401"/>
</dbReference>
<dbReference type="EC" id="1.1.1.193" evidence="7"/>
<name>A0A7G6VSN7_9SPHN</name>
<dbReference type="EC" id="3.5.4.26" evidence="6"/>
<dbReference type="InterPro" id="IPR024072">
    <property type="entry name" value="DHFR-like_dom_sf"/>
</dbReference>